<sequence length="117" mass="12831">MPNLRELHMTYGIGGLFPEFLGNLRSLRVLDSSFNSLVGPLPTFHGKVTHVDLSSNNLNWSVLESLGRLRSLQVLNLSRNNFAGPISTFLANLTSLALSSNKLNGSIPESIGRLSFY</sequence>
<evidence type="ECO:0000313" key="2">
    <source>
        <dbReference type="EMBL" id="OTG10636.1"/>
    </source>
</evidence>
<reference evidence="1 3" key="1">
    <citation type="journal article" date="2017" name="Nature">
        <title>The sunflower genome provides insights into oil metabolism, flowering and Asterid evolution.</title>
        <authorList>
            <person name="Badouin H."/>
            <person name="Gouzy J."/>
            <person name="Grassa C.J."/>
            <person name="Murat F."/>
            <person name="Staton S.E."/>
            <person name="Cottret L."/>
            <person name="Lelandais-Briere C."/>
            <person name="Owens G.L."/>
            <person name="Carrere S."/>
            <person name="Mayjonade B."/>
            <person name="Legrand L."/>
            <person name="Gill N."/>
            <person name="Kane N.C."/>
            <person name="Bowers J.E."/>
            <person name="Hubner S."/>
            <person name="Bellec A."/>
            <person name="Berard A."/>
            <person name="Berges H."/>
            <person name="Blanchet N."/>
            <person name="Boniface M.C."/>
            <person name="Brunel D."/>
            <person name="Catrice O."/>
            <person name="Chaidir N."/>
            <person name="Claudel C."/>
            <person name="Donnadieu C."/>
            <person name="Faraut T."/>
            <person name="Fievet G."/>
            <person name="Helmstetter N."/>
            <person name="King M."/>
            <person name="Knapp S.J."/>
            <person name="Lai Z."/>
            <person name="Le Paslier M.C."/>
            <person name="Lippi Y."/>
            <person name="Lorenzon L."/>
            <person name="Mandel J.R."/>
            <person name="Marage G."/>
            <person name="Marchand G."/>
            <person name="Marquand E."/>
            <person name="Bret-Mestries E."/>
            <person name="Morien E."/>
            <person name="Nambeesan S."/>
            <person name="Nguyen T."/>
            <person name="Pegot-Espagnet P."/>
            <person name="Pouilly N."/>
            <person name="Raftis F."/>
            <person name="Sallet E."/>
            <person name="Schiex T."/>
            <person name="Thomas J."/>
            <person name="Vandecasteele C."/>
            <person name="Vares D."/>
            <person name="Vear F."/>
            <person name="Vautrin S."/>
            <person name="Crespi M."/>
            <person name="Mangin B."/>
            <person name="Burke J.M."/>
            <person name="Salse J."/>
            <person name="Munos S."/>
            <person name="Vincourt P."/>
            <person name="Rieseberg L.H."/>
            <person name="Langlade N.B."/>
        </authorList>
    </citation>
    <scope>NUCLEOTIDE SEQUENCE [LARGE SCALE GENOMIC DNA]</scope>
    <source>
        <strain evidence="3">cv. SF193</strain>
        <tissue evidence="1">Leaves</tissue>
    </source>
</reference>
<dbReference type="SUPFAM" id="SSF52058">
    <property type="entry name" value="L domain-like"/>
    <property type="match status" value="1"/>
</dbReference>
<dbReference type="Pfam" id="PF13516">
    <property type="entry name" value="LRR_6"/>
    <property type="match status" value="1"/>
</dbReference>
<evidence type="ECO:0000313" key="1">
    <source>
        <dbReference type="EMBL" id="KAF5785746.1"/>
    </source>
</evidence>
<dbReference type="GO" id="GO:0004674">
    <property type="term" value="F:protein serine/threonine kinase activity"/>
    <property type="evidence" value="ECO:0007669"/>
    <property type="project" value="UniProtKB-KW"/>
</dbReference>
<protein>
    <submittedName>
        <fullName evidence="1">Non-specific serine/threonine protein kinase</fullName>
        <ecNumber evidence="1">2.7.11.1</ecNumber>
    </submittedName>
    <submittedName>
        <fullName evidence="2">Putative leucine-rich repeat domain, L domain-like protein</fullName>
    </submittedName>
</protein>
<dbReference type="InterPro" id="IPR032675">
    <property type="entry name" value="LRR_dom_sf"/>
</dbReference>
<accession>A0A251TJ68</accession>
<dbReference type="InterPro" id="IPR001611">
    <property type="entry name" value="Leu-rich_rpt"/>
</dbReference>
<organism evidence="2 3">
    <name type="scientific">Helianthus annuus</name>
    <name type="common">Common sunflower</name>
    <dbReference type="NCBI Taxonomy" id="4232"/>
    <lineage>
        <taxon>Eukaryota</taxon>
        <taxon>Viridiplantae</taxon>
        <taxon>Streptophyta</taxon>
        <taxon>Embryophyta</taxon>
        <taxon>Tracheophyta</taxon>
        <taxon>Spermatophyta</taxon>
        <taxon>Magnoliopsida</taxon>
        <taxon>eudicotyledons</taxon>
        <taxon>Gunneridae</taxon>
        <taxon>Pentapetalae</taxon>
        <taxon>asterids</taxon>
        <taxon>campanulids</taxon>
        <taxon>Asterales</taxon>
        <taxon>Asteraceae</taxon>
        <taxon>Asteroideae</taxon>
        <taxon>Heliantheae alliance</taxon>
        <taxon>Heliantheae</taxon>
        <taxon>Helianthus</taxon>
    </lineage>
</organism>
<dbReference type="Gene3D" id="3.80.10.10">
    <property type="entry name" value="Ribonuclease Inhibitor"/>
    <property type="match status" value="1"/>
</dbReference>
<dbReference type="AlphaFoldDB" id="A0A251TJ68"/>
<dbReference type="EMBL" id="MNCJ02000325">
    <property type="protein sequence ID" value="KAF5785746.1"/>
    <property type="molecule type" value="Genomic_DNA"/>
</dbReference>
<dbReference type="PANTHER" id="PTHR48054:SF82">
    <property type="entry name" value="LRR RECEPTOR-LIKE SERINE_THREONINE-PROTEIN KINASE FLS2"/>
    <property type="match status" value="1"/>
</dbReference>
<proteinExistence type="predicted"/>
<reference evidence="2" key="2">
    <citation type="submission" date="2017-02" db="EMBL/GenBank/DDBJ databases">
        <title>Sunflower complete genome.</title>
        <authorList>
            <person name="Langlade N."/>
            <person name="Munos S."/>
        </authorList>
    </citation>
    <scope>NUCLEOTIDE SEQUENCE [LARGE SCALE GENOMIC DNA]</scope>
    <source>
        <tissue evidence="2">Leaves</tissue>
    </source>
</reference>
<dbReference type="STRING" id="4232.A0A251TJ68"/>
<gene>
    <name evidence="2" type="ORF">HannXRQ_Chr10g0289821</name>
    <name evidence="1" type="ORF">HanXRQr2_Chr10g0432301</name>
</gene>
<reference evidence="1" key="3">
    <citation type="submission" date="2020-06" db="EMBL/GenBank/DDBJ databases">
        <title>Helianthus annuus Genome sequencing and assembly Release 2.</title>
        <authorList>
            <person name="Gouzy J."/>
            <person name="Langlade N."/>
            <person name="Munos S."/>
        </authorList>
    </citation>
    <scope>NUCLEOTIDE SEQUENCE</scope>
    <source>
        <tissue evidence="1">Leaves</tissue>
    </source>
</reference>
<dbReference type="EMBL" id="CM007899">
    <property type="protein sequence ID" value="OTG10636.1"/>
    <property type="molecule type" value="Genomic_DNA"/>
</dbReference>
<keyword evidence="1" id="KW-0723">Serine/threonine-protein kinase</keyword>
<dbReference type="OMA" id="NCSLIGN"/>
<dbReference type="Gramene" id="mRNA:HanXRQr2_Chr10g0432301">
    <property type="protein sequence ID" value="CDS:HanXRQr2_Chr10g0432301.1"/>
    <property type="gene ID" value="HanXRQr2_Chr10g0432301"/>
</dbReference>
<dbReference type="PANTHER" id="PTHR48054">
    <property type="entry name" value="RECEPTOR KINASE-LIKE PROTEIN XA21"/>
    <property type="match status" value="1"/>
</dbReference>
<dbReference type="EC" id="2.7.11.1" evidence="1"/>
<keyword evidence="1" id="KW-0418">Kinase</keyword>
<dbReference type="Proteomes" id="UP000215914">
    <property type="component" value="Chromosome 10"/>
</dbReference>
<dbReference type="Pfam" id="PF00560">
    <property type="entry name" value="LRR_1"/>
    <property type="match status" value="2"/>
</dbReference>
<keyword evidence="1" id="KW-0808">Transferase</keyword>
<keyword evidence="3" id="KW-1185">Reference proteome</keyword>
<dbReference type="InterPro" id="IPR052592">
    <property type="entry name" value="LRR-RLK"/>
</dbReference>
<evidence type="ECO:0000313" key="3">
    <source>
        <dbReference type="Proteomes" id="UP000215914"/>
    </source>
</evidence>
<dbReference type="InParanoid" id="A0A251TJ68"/>
<name>A0A251TJ68_HELAN</name>